<dbReference type="OrthoDB" id="6613821at2759"/>
<reference evidence="1 2" key="1">
    <citation type="journal article" date="2020" name="Cell">
        <title>Large-Scale Comparative Analyses of Tick Genomes Elucidate Their Genetic Diversity and Vector Capacities.</title>
        <authorList>
            <consortium name="Tick Genome and Microbiome Consortium (TIGMIC)"/>
            <person name="Jia N."/>
            <person name="Wang J."/>
            <person name="Shi W."/>
            <person name="Du L."/>
            <person name="Sun Y."/>
            <person name="Zhan W."/>
            <person name="Jiang J.F."/>
            <person name="Wang Q."/>
            <person name="Zhang B."/>
            <person name="Ji P."/>
            <person name="Bell-Sakyi L."/>
            <person name="Cui X.M."/>
            <person name="Yuan T.T."/>
            <person name="Jiang B.G."/>
            <person name="Yang W.F."/>
            <person name="Lam T.T."/>
            <person name="Chang Q.C."/>
            <person name="Ding S.J."/>
            <person name="Wang X.J."/>
            <person name="Zhu J.G."/>
            <person name="Ruan X.D."/>
            <person name="Zhao L."/>
            <person name="Wei J.T."/>
            <person name="Ye R.Z."/>
            <person name="Que T.C."/>
            <person name="Du C.H."/>
            <person name="Zhou Y.H."/>
            <person name="Cheng J.X."/>
            <person name="Dai P.F."/>
            <person name="Guo W.B."/>
            <person name="Han X.H."/>
            <person name="Huang E.J."/>
            <person name="Li L.F."/>
            <person name="Wei W."/>
            <person name="Gao Y.C."/>
            <person name="Liu J.Z."/>
            <person name="Shao H.Z."/>
            <person name="Wang X."/>
            <person name="Wang C.C."/>
            <person name="Yang T.C."/>
            <person name="Huo Q.B."/>
            <person name="Li W."/>
            <person name="Chen H.Y."/>
            <person name="Chen S.E."/>
            <person name="Zhou L.G."/>
            <person name="Ni X.B."/>
            <person name="Tian J.H."/>
            <person name="Sheng Y."/>
            <person name="Liu T."/>
            <person name="Pan Y.S."/>
            <person name="Xia L.Y."/>
            <person name="Li J."/>
            <person name="Zhao F."/>
            <person name="Cao W.C."/>
        </authorList>
    </citation>
    <scope>NUCLEOTIDE SEQUENCE [LARGE SCALE GENOMIC DNA]</scope>
    <source>
        <strain evidence="1">HaeL-2018</strain>
    </source>
</reference>
<proteinExistence type="predicted"/>
<gene>
    <name evidence="1" type="ORF">HPB48_016370</name>
</gene>
<comment type="caution">
    <text evidence="1">The sequence shown here is derived from an EMBL/GenBank/DDBJ whole genome shotgun (WGS) entry which is preliminary data.</text>
</comment>
<dbReference type="Proteomes" id="UP000821853">
    <property type="component" value="Chromosome 5"/>
</dbReference>
<dbReference type="VEuPathDB" id="VectorBase:HLOH_051468"/>
<name>A0A9J6GGN5_HAELO</name>
<sequence length="310" mass="34940">MDRAKFPCILFEQFFGFWCLQLMDRPLLFVHCPATADLPVPRDCLELLGRPLDRLTCVYSRFRNDCASWSAQPLQQPRPYIQPFSLSWNCPSSGTATAQTPVLNRLKRPDRSSAAFSGLGSATKMGRANVPRIFFVQVKNTHCLFIKRSSNRCLLVLPSPGCICVNVYDCACILRDLLILAGDIETNPGPPDNVPTDAPTEMINMLKELQSGQTAMLEQLISIKMTLADHDKTFTEIKVQLDKIETAYSSIETMKSEIIEIQTATNASTNELKILTGRINDAENESRRNNLVFYGVKDQRMKPGWRVKMQ</sequence>
<accession>A0A9J6GGN5</accession>
<protein>
    <submittedName>
        <fullName evidence="1">Uncharacterized protein</fullName>
    </submittedName>
</protein>
<evidence type="ECO:0000313" key="2">
    <source>
        <dbReference type="Proteomes" id="UP000821853"/>
    </source>
</evidence>
<organism evidence="1 2">
    <name type="scientific">Haemaphysalis longicornis</name>
    <name type="common">Bush tick</name>
    <dbReference type="NCBI Taxonomy" id="44386"/>
    <lineage>
        <taxon>Eukaryota</taxon>
        <taxon>Metazoa</taxon>
        <taxon>Ecdysozoa</taxon>
        <taxon>Arthropoda</taxon>
        <taxon>Chelicerata</taxon>
        <taxon>Arachnida</taxon>
        <taxon>Acari</taxon>
        <taxon>Parasitiformes</taxon>
        <taxon>Ixodida</taxon>
        <taxon>Ixodoidea</taxon>
        <taxon>Ixodidae</taxon>
        <taxon>Haemaphysalinae</taxon>
        <taxon>Haemaphysalis</taxon>
    </lineage>
</organism>
<evidence type="ECO:0000313" key="1">
    <source>
        <dbReference type="EMBL" id="KAH9374549.1"/>
    </source>
</evidence>
<dbReference type="AlphaFoldDB" id="A0A9J6GGN5"/>
<dbReference type="EMBL" id="JABSTR010000007">
    <property type="protein sequence ID" value="KAH9374549.1"/>
    <property type="molecule type" value="Genomic_DNA"/>
</dbReference>
<keyword evidence="2" id="KW-1185">Reference proteome</keyword>